<evidence type="ECO:0008006" key="6">
    <source>
        <dbReference type="Google" id="ProtNLM"/>
    </source>
</evidence>
<evidence type="ECO:0000259" key="3">
    <source>
        <dbReference type="Pfam" id="PF03893"/>
    </source>
</evidence>
<dbReference type="OrthoDB" id="438440at2759"/>
<evidence type="ECO:0000313" key="5">
    <source>
        <dbReference type="Proteomes" id="UP000655225"/>
    </source>
</evidence>
<evidence type="ECO:0000313" key="4">
    <source>
        <dbReference type="EMBL" id="KAF8378602.1"/>
    </source>
</evidence>
<keyword evidence="1" id="KW-0175">Coiled coil</keyword>
<feature type="domain" description="Fungal lipase-type" evidence="2">
    <location>
        <begin position="106"/>
        <end position="232"/>
    </location>
</feature>
<dbReference type="InterPro" id="IPR029058">
    <property type="entry name" value="AB_hydrolase_fold"/>
</dbReference>
<dbReference type="InterPro" id="IPR002921">
    <property type="entry name" value="Fungal_lipase-type"/>
</dbReference>
<dbReference type="Pfam" id="PF01764">
    <property type="entry name" value="Lipase_3"/>
    <property type="match status" value="1"/>
</dbReference>
<dbReference type="Pfam" id="PF03893">
    <property type="entry name" value="Lipase3_N"/>
    <property type="match status" value="1"/>
</dbReference>
<name>A0A834YEK7_TETSI</name>
<dbReference type="Gene3D" id="3.40.50.1820">
    <property type="entry name" value="alpha/beta hydrolase"/>
    <property type="match status" value="1"/>
</dbReference>
<gene>
    <name evidence="4" type="ORF">HHK36_029950</name>
</gene>
<protein>
    <recommendedName>
        <fullName evidence="6">Calmodulin-binding heat-shock protein</fullName>
    </recommendedName>
</protein>
<proteinExistence type="predicted"/>
<feature type="domain" description="Mono-/di-acylglycerol lipase N-terminal" evidence="3">
    <location>
        <begin position="7"/>
        <end position="70"/>
    </location>
</feature>
<dbReference type="AlphaFoldDB" id="A0A834YEK7"/>
<dbReference type="PANTHER" id="PTHR46398">
    <property type="entry name" value="ALPHA/BETA-HYDROLASES SUPERFAMILY PROTEIN"/>
    <property type="match status" value="1"/>
</dbReference>
<dbReference type="OMA" id="RCTYIGA"/>
<organism evidence="4 5">
    <name type="scientific">Tetracentron sinense</name>
    <name type="common">Spur-leaf</name>
    <dbReference type="NCBI Taxonomy" id="13715"/>
    <lineage>
        <taxon>Eukaryota</taxon>
        <taxon>Viridiplantae</taxon>
        <taxon>Streptophyta</taxon>
        <taxon>Embryophyta</taxon>
        <taxon>Tracheophyta</taxon>
        <taxon>Spermatophyta</taxon>
        <taxon>Magnoliopsida</taxon>
        <taxon>Trochodendrales</taxon>
        <taxon>Trochodendraceae</taxon>
        <taxon>Tetracentron</taxon>
    </lineage>
</organism>
<evidence type="ECO:0000259" key="2">
    <source>
        <dbReference type="Pfam" id="PF01764"/>
    </source>
</evidence>
<feature type="coiled-coil region" evidence="1">
    <location>
        <begin position="370"/>
        <end position="397"/>
    </location>
</feature>
<dbReference type="SUPFAM" id="SSF53474">
    <property type="entry name" value="alpha/beta-Hydrolases"/>
    <property type="match status" value="1"/>
</dbReference>
<dbReference type="PANTHER" id="PTHR46398:SF7">
    <property type="entry name" value="ALPHA_BETA-HYDROLASES SUPERFAMILY PROTEIN"/>
    <property type="match status" value="1"/>
</dbReference>
<dbReference type="EMBL" id="JABCRI010000023">
    <property type="protein sequence ID" value="KAF8378602.1"/>
    <property type="molecule type" value="Genomic_DNA"/>
</dbReference>
<evidence type="ECO:0000256" key="1">
    <source>
        <dbReference type="SAM" id="Coils"/>
    </source>
</evidence>
<sequence length="468" mass="53068">MSLACGVECAFVVGCSRWAWKRCTYIGSDDSATWPLATPEEFNPIPRICQVILAVYEEDLHNPKYPPIGGYCLNPDWVVKRVTYEQTGGHAPPYIIYADHQNREIVLAIRGLNLIKESDYKMLMDNKLGMQMFDGGYVHHGLLKSAIWLLNHESETLKGLWLDNGSSYKMVFAGHSLGSGVAALLTVVVVNHRDRLGGIPRSNVQCYSVAPARCMSLNLAVKYADVIYSVVLQYFNMILFRMISCQERQRPWKIFLNHYSGLNGLNSLPCLLFLVCLRDTFIPEGRKLRDPRRLYAPGRMYHIVERKFCRCGRFPPEARTAIPVDGRFEHIVLSCNATSDHGIIWIEREAEKALERMRESSAETMTTAPKIQKLERLQTLEKEHKDALERAVSLNIAHAFTPEEETTGDTDMEGYHIQGEEASNSNYKSSDGRTNWNVVVEKLFNRNELGELLQKDVDSPKLATDSSS</sequence>
<dbReference type="GO" id="GO:0016042">
    <property type="term" value="P:lipid catabolic process"/>
    <property type="evidence" value="ECO:0007669"/>
    <property type="project" value="InterPro"/>
</dbReference>
<dbReference type="Proteomes" id="UP000655225">
    <property type="component" value="Unassembled WGS sequence"/>
</dbReference>
<accession>A0A834YEK7</accession>
<reference evidence="4 5" key="1">
    <citation type="submission" date="2020-04" db="EMBL/GenBank/DDBJ databases">
        <title>Plant Genome Project.</title>
        <authorList>
            <person name="Zhang R.-G."/>
        </authorList>
    </citation>
    <scope>NUCLEOTIDE SEQUENCE [LARGE SCALE GENOMIC DNA]</scope>
    <source>
        <strain evidence="4">YNK0</strain>
        <tissue evidence="4">Leaf</tissue>
    </source>
</reference>
<dbReference type="InterPro" id="IPR005592">
    <property type="entry name" value="Mono/diacylglycerol_lipase_N"/>
</dbReference>
<comment type="caution">
    <text evidence="4">The sequence shown here is derived from an EMBL/GenBank/DDBJ whole genome shotgun (WGS) entry which is preliminary data.</text>
</comment>
<keyword evidence="5" id="KW-1185">Reference proteome</keyword>